<evidence type="ECO:0000259" key="1">
    <source>
        <dbReference type="PROSITE" id="PS50041"/>
    </source>
</evidence>
<reference evidence="2" key="1">
    <citation type="submission" date="2021-03" db="EMBL/GenBank/DDBJ databases">
        <authorList>
            <person name="Bekaert M."/>
        </authorList>
    </citation>
    <scope>NUCLEOTIDE SEQUENCE</scope>
</reference>
<evidence type="ECO:0000313" key="3">
    <source>
        <dbReference type="Proteomes" id="UP000683360"/>
    </source>
</evidence>
<organism evidence="2 3">
    <name type="scientific">Mytilus edulis</name>
    <name type="common">Blue mussel</name>
    <dbReference type="NCBI Taxonomy" id="6550"/>
    <lineage>
        <taxon>Eukaryota</taxon>
        <taxon>Metazoa</taxon>
        <taxon>Spiralia</taxon>
        <taxon>Lophotrochozoa</taxon>
        <taxon>Mollusca</taxon>
        <taxon>Bivalvia</taxon>
        <taxon>Autobranchia</taxon>
        <taxon>Pteriomorphia</taxon>
        <taxon>Mytilida</taxon>
        <taxon>Mytiloidea</taxon>
        <taxon>Mytilidae</taxon>
        <taxon>Mytilinae</taxon>
        <taxon>Mytilus</taxon>
    </lineage>
</organism>
<sequence length="172" mass="20161">MFKYIRDLHDLNILIYTVNALAARMDSAKIVTLLLMISFFRGGLSRCDIGWVNENQSCYYFSRFSTNFYTALSFCKSVGGKLIEIDSRFEWNMIKRHVQGRRFPDFYIGLTDLFSEGDWQKATTLGRQTFLQWGNGQPDNAGNNQHCVQVYVSAMKFDDLWCHYDRHFICEK</sequence>
<dbReference type="Pfam" id="PF00059">
    <property type="entry name" value="Lectin_C"/>
    <property type="match status" value="1"/>
</dbReference>
<gene>
    <name evidence="2" type="ORF">MEDL_62669</name>
</gene>
<dbReference type="PANTHER" id="PTHR22803">
    <property type="entry name" value="MANNOSE, PHOSPHOLIPASE, LECTIN RECEPTOR RELATED"/>
    <property type="match status" value="1"/>
</dbReference>
<dbReference type="SMART" id="SM00034">
    <property type="entry name" value="CLECT"/>
    <property type="match status" value="1"/>
</dbReference>
<dbReference type="EMBL" id="CAJPWZ010003073">
    <property type="protein sequence ID" value="CAG2250977.1"/>
    <property type="molecule type" value="Genomic_DNA"/>
</dbReference>
<dbReference type="InterPro" id="IPR001304">
    <property type="entry name" value="C-type_lectin-like"/>
</dbReference>
<dbReference type="InterPro" id="IPR016187">
    <property type="entry name" value="CTDL_fold"/>
</dbReference>
<accession>A0A8S3UZL8</accession>
<dbReference type="PROSITE" id="PS50041">
    <property type="entry name" value="C_TYPE_LECTIN_2"/>
    <property type="match status" value="1"/>
</dbReference>
<proteinExistence type="predicted"/>
<evidence type="ECO:0000313" key="2">
    <source>
        <dbReference type="EMBL" id="CAG2250977.1"/>
    </source>
</evidence>
<dbReference type="Proteomes" id="UP000683360">
    <property type="component" value="Unassembled WGS sequence"/>
</dbReference>
<dbReference type="InterPro" id="IPR050111">
    <property type="entry name" value="C-type_lectin/snaclec_domain"/>
</dbReference>
<feature type="domain" description="C-type lectin" evidence="1">
    <location>
        <begin position="54"/>
        <end position="171"/>
    </location>
</feature>
<protein>
    <recommendedName>
        <fullName evidence="1">C-type lectin domain-containing protein</fullName>
    </recommendedName>
</protein>
<dbReference type="OrthoDB" id="6142940at2759"/>
<comment type="caution">
    <text evidence="2">The sequence shown here is derived from an EMBL/GenBank/DDBJ whole genome shotgun (WGS) entry which is preliminary data.</text>
</comment>
<dbReference type="InterPro" id="IPR016186">
    <property type="entry name" value="C-type_lectin-like/link_sf"/>
</dbReference>
<name>A0A8S3UZL8_MYTED</name>
<dbReference type="SUPFAM" id="SSF56436">
    <property type="entry name" value="C-type lectin-like"/>
    <property type="match status" value="1"/>
</dbReference>
<keyword evidence="3" id="KW-1185">Reference proteome</keyword>
<dbReference type="AlphaFoldDB" id="A0A8S3UZL8"/>
<dbReference type="Gene3D" id="3.10.100.10">
    <property type="entry name" value="Mannose-Binding Protein A, subunit A"/>
    <property type="match status" value="1"/>
</dbReference>